<dbReference type="Pfam" id="PF00561">
    <property type="entry name" value="Abhydrolase_1"/>
    <property type="match status" value="1"/>
</dbReference>
<dbReference type="InterPro" id="IPR000073">
    <property type="entry name" value="AB_hydrolase_1"/>
</dbReference>
<dbReference type="PIRSF" id="PIRSF000443">
    <property type="entry name" value="Homoser_Ac_trans"/>
    <property type="match status" value="1"/>
</dbReference>
<name>A0A7D3VTB0_ACTVE</name>
<feature type="active site" description="Nucleophile" evidence="1">
    <location>
        <position position="129"/>
    </location>
</feature>
<evidence type="ECO:0000259" key="2">
    <source>
        <dbReference type="Pfam" id="PF00561"/>
    </source>
</evidence>
<accession>A0A7D3VTB0</accession>
<protein>
    <submittedName>
        <fullName evidence="3">Homoserine O-acetyltransferase</fullName>
        <ecNumber evidence="3">2.3.1.31</ecNumber>
    </submittedName>
</protein>
<keyword evidence="3" id="KW-0808">Transferase</keyword>
<dbReference type="EMBL" id="CP053892">
    <property type="protein sequence ID" value="QKG22238.1"/>
    <property type="molecule type" value="Genomic_DNA"/>
</dbReference>
<dbReference type="EC" id="2.3.1.31" evidence="3"/>
<evidence type="ECO:0000256" key="1">
    <source>
        <dbReference type="PIRSR" id="PIRSR000443-1"/>
    </source>
</evidence>
<dbReference type="Gene3D" id="3.40.50.1820">
    <property type="entry name" value="alpha/beta hydrolase"/>
    <property type="match status" value="1"/>
</dbReference>
<feature type="active site" evidence="1">
    <location>
        <position position="310"/>
    </location>
</feature>
<sequence length="346" mass="38276">MTDHEIFEIENFVLDGGATLRPARLAYATYGTLNVERSNAILYPTAFASRHADNEWLIGPGRALDPERYFIIVPDMFGNGLSSSPSNTPPPYHRARFPHVTIRDNVRAQHRLVTERFGIRRLRLVLGWSMAGVQTYQWAVSHPEMVEAAIPFNAAASASPHLRLWIGGLRAALTADPAFAQGWYDTPPDPWLRTFGRVFAPWGFSQQWHREERYRDLGFASLDDFVAGLWETNFLGYDPNDLLAQLWSGEHADIGASLPGGTAEALASIKARLVSLPGEKDLYFPPEDEQEAVRHVPDGEVRVIPGLWGHQAGRGVNPADTAFIEAAISDVLAAGDVLTGPERSAR</sequence>
<dbReference type="NCBIfam" id="NF005757">
    <property type="entry name" value="PRK07581.1"/>
    <property type="match status" value="1"/>
</dbReference>
<dbReference type="SUPFAM" id="SSF53474">
    <property type="entry name" value="alpha/beta-Hydrolases"/>
    <property type="match status" value="1"/>
</dbReference>
<dbReference type="GO" id="GO:0004414">
    <property type="term" value="F:homoserine O-acetyltransferase activity"/>
    <property type="evidence" value="ECO:0007669"/>
    <property type="project" value="UniProtKB-EC"/>
</dbReference>
<evidence type="ECO:0000313" key="3">
    <source>
        <dbReference type="EMBL" id="QKG22238.1"/>
    </source>
</evidence>
<keyword evidence="3" id="KW-0012">Acyltransferase</keyword>
<reference evidence="3 4" key="1">
    <citation type="submission" date="2020-05" db="EMBL/GenBank/DDBJ databases">
        <title>Actinomadura verrucosospora NRRL-B18236 (PFL_A860) Genome sequencing and assembly.</title>
        <authorList>
            <person name="Samborskyy M."/>
        </authorList>
    </citation>
    <scope>NUCLEOTIDE SEQUENCE [LARGE SCALE GENOMIC DNA]</scope>
    <source>
        <strain evidence="3 4">NRRL:B18236</strain>
    </source>
</reference>
<dbReference type="RefSeq" id="WP_216858488.1">
    <property type="nucleotide sequence ID" value="NZ_CP053892.1"/>
</dbReference>
<feature type="domain" description="AB hydrolase-1" evidence="2">
    <location>
        <begin position="62"/>
        <end position="159"/>
    </location>
</feature>
<gene>
    <name evidence="3" type="ORF">ACTIVE_3876</name>
</gene>
<organism evidence="3 4">
    <name type="scientific">Actinomadura verrucosospora</name>
    <dbReference type="NCBI Taxonomy" id="46165"/>
    <lineage>
        <taxon>Bacteria</taxon>
        <taxon>Bacillati</taxon>
        <taxon>Actinomycetota</taxon>
        <taxon>Actinomycetes</taxon>
        <taxon>Streptosporangiales</taxon>
        <taxon>Thermomonosporaceae</taxon>
        <taxon>Actinomadura</taxon>
    </lineage>
</organism>
<dbReference type="InterPro" id="IPR008220">
    <property type="entry name" value="HAT_MetX-like"/>
</dbReference>
<proteinExistence type="predicted"/>
<dbReference type="PANTHER" id="PTHR32268">
    <property type="entry name" value="HOMOSERINE O-ACETYLTRANSFERASE"/>
    <property type="match status" value="1"/>
</dbReference>
<evidence type="ECO:0000313" key="4">
    <source>
        <dbReference type="Proteomes" id="UP000501240"/>
    </source>
</evidence>
<dbReference type="InterPro" id="IPR029058">
    <property type="entry name" value="AB_hydrolase_fold"/>
</dbReference>
<dbReference type="AlphaFoldDB" id="A0A7D3VTB0"/>
<keyword evidence="4" id="KW-1185">Reference proteome</keyword>
<dbReference type="PANTHER" id="PTHR32268:SF15">
    <property type="entry name" value="HOMOSERINE ACETYLTRANSFERASE FAMILY PROTEIN (AFU_ORTHOLOGUE AFUA_1G15350)"/>
    <property type="match status" value="1"/>
</dbReference>
<feature type="active site" evidence="1">
    <location>
        <position position="281"/>
    </location>
</feature>
<dbReference type="Proteomes" id="UP000501240">
    <property type="component" value="Chromosome"/>
</dbReference>